<dbReference type="InterPro" id="IPR004386">
    <property type="entry name" value="Toxin_YafQ-like"/>
</dbReference>
<protein>
    <submittedName>
        <fullName evidence="2">Type II toxin-antitoxin system mRNA interferase toxin, RelE/StbE family</fullName>
    </submittedName>
</protein>
<dbReference type="Proteomes" id="UP001232992">
    <property type="component" value="Unassembled WGS sequence"/>
</dbReference>
<sequence length="95" mass="10808">MMMKIVWSSSFKRALKKLLKKQPQLNATVVEVLQVLATEPFSPPLKTHKLTGNLNGLWSCSVAYDCRIIFSFSDEEDSDEDVIFLIDIGSHDEVY</sequence>
<dbReference type="InterPro" id="IPR007712">
    <property type="entry name" value="RelE/ParE_toxin"/>
</dbReference>
<keyword evidence="3" id="KW-1185">Reference proteome</keyword>
<reference evidence="2 3" key="1">
    <citation type="submission" date="2023-01" db="EMBL/GenBank/DDBJ databases">
        <title>Novel diversity within Roseofilum (Cyanobacteria; Desertifilaceae) from marine benthic mats with descriptions of four novel species.</title>
        <authorList>
            <person name="Wang Y."/>
            <person name="Berthold D.E."/>
            <person name="Hu J."/>
            <person name="Lefler F.W."/>
            <person name="Laughinghouse H.D. IV."/>
        </authorList>
    </citation>
    <scope>NUCLEOTIDE SEQUENCE [LARGE SCALE GENOMIC DNA]</scope>
    <source>
        <strain evidence="2 3">BLCC-M143</strain>
    </source>
</reference>
<dbReference type="Gene3D" id="3.30.2310.20">
    <property type="entry name" value="RelE-like"/>
    <property type="match status" value="1"/>
</dbReference>
<accession>A0ABT7BV32</accession>
<dbReference type="Pfam" id="PF15738">
    <property type="entry name" value="YafQ_toxin"/>
    <property type="match status" value="1"/>
</dbReference>
<dbReference type="EMBL" id="JAQOSQ010000005">
    <property type="protein sequence ID" value="MDJ1183045.1"/>
    <property type="molecule type" value="Genomic_DNA"/>
</dbReference>
<evidence type="ECO:0000313" key="3">
    <source>
        <dbReference type="Proteomes" id="UP001232992"/>
    </source>
</evidence>
<evidence type="ECO:0000313" key="2">
    <source>
        <dbReference type="EMBL" id="MDJ1183045.1"/>
    </source>
</evidence>
<gene>
    <name evidence="2" type="ORF">PMH09_07545</name>
</gene>
<keyword evidence="1" id="KW-1277">Toxin-antitoxin system</keyword>
<dbReference type="NCBIfam" id="TIGR02385">
    <property type="entry name" value="RelE_StbE"/>
    <property type="match status" value="1"/>
</dbReference>
<name>A0ABT7BV32_9CYAN</name>
<proteinExistence type="predicted"/>
<dbReference type="SUPFAM" id="SSF143011">
    <property type="entry name" value="RelE-like"/>
    <property type="match status" value="1"/>
</dbReference>
<evidence type="ECO:0000256" key="1">
    <source>
        <dbReference type="ARBA" id="ARBA00022649"/>
    </source>
</evidence>
<dbReference type="InterPro" id="IPR035093">
    <property type="entry name" value="RelE/ParE_toxin_dom_sf"/>
</dbReference>
<comment type="caution">
    <text evidence="2">The sequence shown here is derived from an EMBL/GenBank/DDBJ whole genome shotgun (WGS) entry which is preliminary data.</text>
</comment>
<organism evidence="2 3">
    <name type="scientific">Roseofilum casamattae BLCC-M143</name>
    <dbReference type="NCBI Taxonomy" id="3022442"/>
    <lineage>
        <taxon>Bacteria</taxon>
        <taxon>Bacillati</taxon>
        <taxon>Cyanobacteriota</taxon>
        <taxon>Cyanophyceae</taxon>
        <taxon>Desertifilales</taxon>
        <taxon>Desertifilaceae</taxon>
        <taxon>Roseofilum</taxon>
        <taxon>Roseofilum casamattae</taxon>
    </lineage>
</organism>